<feature type="transmembrane region" description="Helical" evidence="4">
    <location>
        <begin position="266"/>
        <end position="287"/>
    </location>
</feature>
<dbReference type="InterPro" id="IPR036259">
    <property type="entry name" value="MFS_trans_sf"/>
</dbReference>
<feature type="transmembrane region" description="Helical" evidence="4">
    <location>
        <begin position="53"/>
        <end position="71"/>
    </location>
</feature>
<keyword evidence="6" id="KW-1185">Reference proteome</keyword>
<evidence type="ECO:0000256" key="2">
    <source>
        <dbReference type="ARBA" id="ARBA00022989"/>
    </source>
</evidence>
<feature type="transmembrane region" description="Helical" evidence="4">
    <location>
        <begin position="425"/>
        <end position="446"/>
    </location>
</feature>
<name>A0AA89C5D7_PINIB</name>
<keyword evidence="3 4" id="KW-0472">Membrane</keyword>
<protein>
    <submittedName>
        <fullName evidence="5">Uncharacterized protein</fullName>
    </submittedName>
</protein>
<sequence>MNLEITGPTLIDLKLVTATSYEDVARAASGRGFGFFIGAFCGGFLVEKLYHYCDVMVAIFVSLMGILGIVIPNVDASLMFVVILFQGICEGVINIAGQKLLLEIWMETSASPMHTLHLGFGIGSLVVPQIAEPFLAVPKFPQRTTVNTSFSTSHENGSSAANSTSAYSNLGRFLNMTSFNINEKSGFNISQSDRGDEVIYTESNVKWAYLIVAILAVMISTVFFIFQFCGKSFRNHHLSKVSQENTAPSIKTIVDPKTCTGGDRIYGVNIFVLLFLFCFQAFGIEYICSNFLRSYSIDKFHMSGEEAAWLNTSFWISYTLGCFCGFVVSSLVNIRFLILIQSTSLLLASFLLLLTEYYGSTFLWIFIQPLGALIAPAFSICLVWGNRHVEMTGFALTVVLFGGSIGGVTYLWVGGHLYDLIGPSCFPYICITSAFLLSGIALSLHLSSRKHGVRDQSTISEDIELNKKLSK</sequence>
<dbReference type="Proteomes" id="UP001186944">
    <property type="component" value="Unassembled WGS sequence"/>
</dbReference>
<keyword evidence="2 4" id="KW-1133">Transmembrane helix</keyword>
<feature type="transmembrane region" description="Helical" evidence="4">
    <location>
        <begin position="28"/>
        <end position="46"/>
    </location>
</feature>
<comment type="caution">
    <text evidence="5">The sequence shown here is derived from an EMBL/GenBank/DDBJ whole genome shotgun (WGS) entry which is preliminary data.</text>
</comment>
<reference evidence="5" key="1">
    <citation type="submission" date="2019-08" db="EMBL/GenBank/DDBJ databases">
        <title>The improved chromosome-level genome for the pearl oyster Pinctada fucata martensii using PacBio sequencing and Hi-C.</title>
        <authorList>
            <person name="Zheng Z."/>
        </authorList>
    </citation>
    <scope>NUCLEOTIDE SEQUENCE</scope>
    <source>
        <strain evidence="5">ZZ-2019</strain>
        <tissue evidence="5">Adductor muscle</tissue>
    </source>
</reference>
<evidence type="ECO:0000313" key="6">
    <source>
        <dbReference type="Proteomes" id="UP001186944"/>
    </source>
</evidence>
<evidence type="ECO:0000256" key="1">
    <source>
        <dbReference type="ARBA" id="ARBA00022692"/>
    </source>
</evidence>
<feature type="transmembrane region" description="Helical" evidence="4">
    <location>
        <begin position="391"/>
        <end position="413"/>
    </location>
</feature>
<dbReference type="Gene3D" id="1.20.1250.20">
    <property type="entry name" value="MFS general substrate transporter like domains"/>
    <property type="match status" value="1"/>
</dbReference>
<dbReference type="PANTHER" id="PTHR23121">
    <property type="entry name" value="SODIUM-DEPENDENT GLUCOSE TRANSPORTER 1"/>
    <property type="match status" value="1"/>
</dbReference>
<accession>A0AA89C5D7</accession>
<dbReference type="AlphaFoldDB" id="A0AA89C5D7"/>
<dbReference type="SUPFAM" id="SSF103473">
    <property type="entry name" value="MFS general substrate transporter"/>
    <property type="match status" value="1"/>
</dbReference>
<proteinExistence type="predicted"/>
<evidence type="ECO:0000256" key="3">
    <source>
        <dbReference type="ARBA" id="ARBA00023136"/>
    </source>
</evidence>
<gene>
    <name evidence="5" type="ORF">FSP39_002137</name>
</gene>
<keyword evidence="1 4" id="KW-0812">Transmembrane</keyword>
<organism evidence="5 6">
    <name type="scientific">Pinctada imbricata</name>
    <name type="common">Atlantic pearl-oyster</name>
    <name type="synonym">Pinctada martensii</name>
    <dbReference type="NCBI Taxonomy" id="66713"/>
    <lineage>
        <taxon>Eukaryota</taxon>
        <taxon>Metazoa</taxon>
        <taxon>Spiralia</taxon>
        <taxon>Lophotrochozoa</taxon>
        <taxon>Mollusca</taxon>
        <taxon>Bivalvia</taxon>
        <taxon>Autobranchia</taxon>
        <taxon>Pteriomorphia</taxon>
        <taxon>Pterioida</taxon>
        <taxon>Pterioidea</taxon>
        <taxon>Pteriidae</taxon>
        <taxon>Pinctada</taxon>
    </lineage>
</organism>
<evidence type="ECO:0000313" key="5">
    <source>
        <dbReference type="EMBL" id="KAK3106892.1"/>
    </source>
</evidence>
<evidence type="ECO:0000256" key="4">
    <source>
        <dbReference type="SAM" id="Phobius"/>
    </source>
</evidence>
<dbReference type="PANTHER" id="PTHR23121:SF9">
    <property type="entry name" value="SODIUM-DEPENDENT GLUCOSE TRANSPORTER 1"/>
    <property type="match status" value="1"/>
</dbReference>
<dbReference type="EMBL" id="VSWD01000002">
    <property type="protein sequence ID" value="KAK3106892.1"/>
    <property type="molecule type" value="Genomic_DNA"/>
</dbReference>
<feature type="transmembrane region" description="Helical" evidence="4">
    <location>
        <begin position="307"/>
        <end position="329"/>
    </location>
</feature>
<feature type="transmembrane region" description="Helical" evidence="4">
    <location>
        <begin position="361"/>
        <end position="384"/>
    </location>
</feature>
<feature type="transmembrane region" description="Helical" evidence="4">
    <location>
        <begin position="336"/>
        <end position="355"/>
    </location>
</feature>
<feature type="transmembrane region" description="Helical" evidence="4">
    <location>
        <begin position="207"/>
        <end position="230"/>
    </location>
</feature>